<reference evidence="2" key="1">
    <citation type="submission" date="2022-10" db="EMBL/GenBank/DDBJ databases">
        <title>Genome assembly of Pristionchus species.</title>
        <authorList>
            <person name="Yoshida K."/>
            <person name="Sommer R.J."/>
        </authorList>
    </citation>
    <scope>NUCLEOTIDE SEQUENCE [LARGE SCALE GENOMIC DNA]</scope>
    <source>
        <strain evidence="2">RS5460</strain>
    </source>
</reference>
<dbReference type="Proteomes" id="UP001328107">
    <property type="component" value="Unassembled WGS sequence"/>
</dbReference>
<keyword evidence="2" id="KW-1185">Reference proteome</keyword>
<name>A0AAN4Z0T0_9BILA</name>
<organism evidence="1 2">
    <name type="scientific">Pristionchus mayeri</name>
    <dbReference type="NCBI Taxonomy" id="1317129"/>
    <lineage>
        <taxon>Eukaryota</taxon>
        <taxon>Metazoa</taxon>
        <taxon>Ecdysozoa</taxon>
        <taxon>Nematoda</taxon>
        <taxon>Chromadorea</taxon>
        <taxon>Rhabditida</taxon>
        <taxon>Rhabditina</taxon>
        <taxon>Diplogasteromorpha</taxon>
        <taxon>Diplogasteroidea</taxon>
        <taxon>Neodiplogasteridae</taxon>
        <taxon>Pristionchus</taxon>
    </lineage>
</organism>
<feature type="non-terminal residue" evidence="1">
    <location>
        <position position="1"/>
    </location>
</feature>
<comment type="caution">
    <text evidence="1">The sequence shown here is derived from an EMBL/GenBank/DDBJ whole genome shotgun (WGS) entry which is preliminary data.</text>
</comment>
<evidence type="ECO:0000313" key="1">
    <source>
        <dbReference type="EMBL" id="GMR31304.1"/>
    </source>
</evidence>
<dbReference type="EMBL" id="BTRK01000001">
    <property type="protein sequence ID" value="GMR31304.1"/>
    <property type="molecule type" value="Genomic_DNA"/>
</dbReference>
<evidence type="ECO:0000313" key="2">
    <source>
        <dbReference type="Proteomes" id="UP001328107"/>
    </source>
</evidence>
<gene>
    <name evidence="1" type="ORF">PMAYCL1PPCAC_01499</name>
</gene>
<proteinExistence type="predicted"/>
<feature type="non-terminal residue" evidence="1">
    <location>
        <position position="66"/>
    </location>
</feature>
<dbReference type="AlphaFoldDB" id="A0AAN4Z0T0"/>
<accession>A0AAN4Z0T0</accession>
<sequence length="66" mass="7719">RNSTRILMELNSRLKMNRCSVEIWAKIWDIEIPCSVMCSIIEKIESIITLTIPRTLSRLNELVESK</sequence>
<protein>
    <submittedName>
        <fullName evidence="1">Uncharacterized protein</fullName>
    </submittedName>
</protein>